<evidence type="ECO:0000313" key="2">
    <source>
        <dbReference type="EMBL" id="KAH0540053.1"/>
    </source>
</evidence>
<evidence type="ECO:0000259" key="1">
    <source>
        <dbReference type="Pfam" id="PF13837"/>
    </source>
</evidence>
<name>A0AAV7I009_COTGL</name>
<dbReference type="AlphaFoldDB" id="A0AAV7I009"/>
<sequence length="234" mass="27318">MDKGLYFCKHCNGLIESFNEAGSHPCFRGKEHIYQDEEDDTILFVYNYKNKNKENHEGQVLNYKESEILNSFLSGDTGCIESDEDLSQSANFKTESNPKKSYARYIESDEDLSQSTDLKTESNPKKNAVWTKQSTMAMLSLYEANVQMLMDVGAKSRVWKKISEGLKDLCIQVTADQVKWKFNRLYNKYKECIDNNNKSGSNSKKFFIKKKMFPVHVHFLLRYLRQMKKKENMT</sequence>
<protein>
    <recommendedName>
        <fullName evidence="1">Myb/SANT-like DNA-binding domain-containing protein</fullName>
    </recommendedName>
</protein>
<evidence type="ECO:0000313" key="3">
    <source>
        <dbReference type="Proteomes" id="UP000826195"/>
    </source>
</evidence>
<dbReference type="Pfam" id="PF13837">
    <property type="entry name" value="Myb_DNA-bind_4"/>
    <property type="match status" value="1"/>
</dbReference>
<dbReference type="Proteomes" id="UP000826195">
    <property type="component" value="Unassembled WGS sequence"/>
</dbReference>
<organism evidence="2 3">
    <name type="scientific">Cotesia glomerata</name>
    <name type="common">Lepidopteran parasitic wasp</name>
    <name type="synonym">Apanteles glomeratus</name>
    <dbReference type="NCBI Taxonomy" id="32391"/>
    <lineage>
        <taxon>Eukaryota</taxon>
        <taxon>Metazoa</taxon>
        <taxon>Ecdysozoa</taxon>
        <taxon>Arthropoda</taxon>
        <taxon>Hexapoda</taxon>
        <taxon>Insecta</taxon>
        <taxon>Pterygota</taxon>
        <taxon>Neoptera</taxon>
        <taxon>Endopterygota</taxon>
        <taxon>Hymenoptera</taxon>
        <taxon>Apocrita</taxon>
        <taxon>Ichneumonoidea</taxon>
        <taxon>Braconidae</taxon>
        <taxon>Microgastrinae</taxon>
        <taxon>Cotesia</taxon>
    </lineage>
</organism>
<reference evidence="2 3" key="1">
    <citation type="journal article" date="2021" name="J. Hered.">
        <title>A chromosome-level genome assembly of the parasitoid wasp, Cotesia glomerata (Hymenoptera: Braconidae).</title>
        <authorList>
            <person name="Pinto B.J."/>
            <person name="Weis J.J."/>
            <person name="Gamble T."/>
            <person name="Ode P.J."/>
            <person name="Paul R."/>
            <person name="Zaspel J.M."/>
        </authorList>
    </citation>
    <scope>NUCLEOTIDE SEQUENCE [LARGE SCALE GENOMIC DNA]</scope>
    <source>
        <strain evidence="2">CgM1</strain>
    </source>
</reference>
<dbReference type="InterPro" id="IPR044822">
    <property type="entry name" value="Myb_DNA-bind_4"/>
</dbReference>
<proteinExistence type="predicted"/>
<comment type="caution">
    <text evidence="2">The sequence shown here is derived from an EMBL/GenBank/DDBJ whole genome shotgun (WGS) entry which is preliminary data.</text>
</comment>
<dbReference type="Gene3D" id="1.10.10.60">
    <property type="entry name" value="Homeodomain-like"/>
    <property type="match status" value="1"/>
</dbReference>
<feature type="domain" description="Myb/SANT-like DNA-binding" evidence="1">
    <location>
        <begin position="129"/>
        <end position="207"/>
    </location>
</feature>
<keyword evidence="3" id="KW-1185">Reference proteome</keyword>
<accession>A0AAV7I009</accession>
<dbReference type="EMBL" id="JAHXZJ010002609">
    <property type="protein sequence ID" value="KAH0540053.1"/>
    <property type="molecule type" value="Genomic_DNA"/>
</dbReference>
<gene>
    <name evidence="2" type="ORF">KQX54_011763</name>
</gene>